<dbReference type="InterPro" id="IPR029787">
    <property type="entry name" value="Nucleotide_cyclase"/>
</dbReference>
<dbReference type="PROSITE" id="PS50887">
    <property type="entry name" value="GGDEF"/>
    <property type="match status" value="1"/>
</dbReference>
<name>A0ABV5HP75_9VIBR</name>
<dbReference type="InterPro" id="IPR050469">
    <property type="entry name" value="Diguanylate_Cyclase"/>
</dbReference>
<proteinExistence type="predicted"/>
<dbReference type="GO" id="GO:0052621">
    <property type="term" value="F:diguanylate cyclase activity"/>
    <property type="evidence" value="ECO:0007669"/>
    <property type="project" value="UniProtKB-EC"/>
</dbReference>
<feature type="transmembrane region" description="Helical" evidence="10">
    <location>
        <begin position="6"/>
        <end position="27"/>
    </location>
</feature>
<keyword evidence="10" id="KW-1133">Transmembrane helix</keyword>
<dbReference type="Gene3D" id="3.30.70.270">
    <property type="match status" value="1"/>
</dbReference>
<evidence type="ECO:0000256" key="3">
    <source>
        <dbReference type="ARBA" id="ARBA00022553"/>
    </source>
</evidence>
<dbReference type="Gene3D" id="3.30.450.20">
    <property type="entry name" value="PAS domain"/>
    <property type="match status" value="3"/>
</dbReference>
<keyword evidence="3" id="KW-0597">Phosphoprotein</keyword>
<dbReference type="PROSITE" id="PS50113">
    <property type="entry name" value="PAC"/>
    <property type="match status" value="1"/>
</dbReference>
<keyword evidence="8" id="KW-0902">Two-component regulatory system</keyword>
<dbReference type="CDD" id="cd01949">
    <property type="entry name" value="GGDEF"/>
    <property type="match status" value="1"/>
</dbReference>
<dbReference type="NCBIfam" id="TIGR00229">
    <property type="entry name" value="sensory_box"/>
    <property type="match status" value="1"/>
</dbReference>
<evidence type="ECO:0000259" key="11">
    <source>
        <dbReference type="PROSITE" id="PS50113"/>
    </source>
</evidence>
<dbReference type="EMBL" id="JBHMEP010000003">
    <property type="protein sequence ID" value="MFB9136059.1"/>
    <property type="molecule type" value="Genomic_DNA"/>
</dbReference>
<dbReference type="Pfam" id="PF21623">
    <property type="entry name" value="HK_sensor_dom_bact"/>
    <property type="match status" value="1"/>
</dbReference>
<keyword evidence="10" id="KW-0472">Membrane</keyword>
<keyword evidence="13" id="KW-0548">Nucleotidyltransferase</keyword>
<dbReference type="CDD" id="cd00130">
    <property type="entry name" value="PAS"/>
    <property type="match status" value="1"/>
</dbReference>
<evidence type="ECO:0000313" key="14">
    <source>
        <dbReference type="Proteomes" id="UP001589645"/>
    </source>
</evidence>
<dbReference type="RefSeq" id="WP_390193840.1">
    <property type="nucleotide sequence ID" value="NZ_JBHMEP010000003.1"/>
</dbReference>
<evidence type="ECO:0000256" key="8">
    <source>
        <dbReference type="ARBA" id="ARBA00023012"/>
    </source>
</evidence>
<accession>A0ABV5HP75</accession>
<evidence type="ECO:0000313" key="13">
    <source>
        <dbReference type="EMBL" id="MFB9136059.1"/>
    </source>
</evidence>
<comment type="catalytic activity">
    <reaction evidence="9">
        <text>2 GTP = 3',3'-c-di-GMP + 2 diphosphate</text>
        <dbReference type="Rhea" id="RHEA:24898"/>
        <dbReference type="ChEBI" id="CHEBI:33019"/>
        <dbReference type="ChEBI" id="CHEBI:37565"/>
        <dbReference type="ChEBI" id="CHEBI:58805"/>
        <dbReference type="EC" id="2.7.7.65"/>
    </reaction>
</comment>
<comment type="caution">
    <text evidence="13">The sequence shown here is derived from an EMBL/GenBank/DDBJ whole genome shotgun (WGS) entry which is preliminary data.</text>
</comment>
<dbReference type="SUPFAM" id="SSF55073">
    <property type="entry name" value="Nucleotide cyclase"/>
    <property type="match status" value="1"/>
</dbReference>
<dbReference type="SUPFAM" id="SSF103190">
    <property type="entry name" value="Sensory domain-like"/>
    <property type="match status" value="2"/>
</dbReference>
<feature type="domain" description="GGDEF" evidence="12">
    <location>
        <begin position="496"/>
        <end position="620"/>
    </location>
</feature>
<dbReference type="InterPro" id="IPR048760">
    <property type="entry name" value="VP0354-like_sensor_dom"/>
</dbReference>
<keyword evidence="14" id="KW-1185">Reference proteome</keyword>
<comment type="subcellular location">
    <subcellularLocation>
        <location evidence="1">Cell inner membrane</location>
    </subcellularLocation>
</comment>
<evidence type="ECO:0000256" key="6">
    <source>
        <dbReference type="ARBA" id="ARBA00022777"/>
    </source>
</evidence>
<gene>
    <name evidence="13" type="ORF">ACFFUV_13890</name>
</gene>
<dbReference type="Pfam" id="PF00990">
    <property type="entry name" value="GGDEF"/>
    <property type="match status" value="1"/>
</dbReference>
<feature type="transmembrane region" description="Helical" evidence="10">
    <location>
        <begin position="314"/>
        <end position="333"/>
    </location>
</feature>
<keyword evidence="10" id="KW-0812">Transmembrane</keyword>
<dbReference type="EC" id="2.7.7.65" evidence="2"/>
<evidence type="ECO:0000256" key="5">
    <source>
        <dbReference type="ARBA" id="ARBA00022741"/>
    </source>
</evidence>
<evidence type="ECO:0000259" key="12">
    <source>
        <dbReference type="PROSITE" id="PS50887"/>
    </source>
</evidence>
<dbReference type="InterPro" id="IPR000700">
    <property type="entry name" value="PAS-assoc_C"/>
</dbReference>
<dbReference type="InterPro" id="IPR000014">
    <property type="entry name" value="PAS"/>
</dbReference>
<feature type="domain" description="PAC" evidence="11">
    <location>
        <begin position="411"/>
        <end position="462"/>
    </location>
</feature>
<dbReference type="PANTHER" id="PTHR45138">
    <property type="entry name" value="REGULATORY COMPONENTS OF SENSORY TRANSDUCTION SYSTEM"/>
    <property type="match status" value="1"/>
</dbReference>
<evidence type="ECO:0000256" key="1">
    <source>
        <dbReference type="ARBA" id="ARBA00004533"/>
    </source>
</evidence>
<protein>
    <recommendedName>
        <fullName evidence="2">diguanylate cyclase</fullName>
        <ecNumber evidence="2">2.7.7.65</ecNumber>
    </recommendedName>
</protein>
<keyword evidence="5" id="KW-0547">Nucleotide-binding</keyword>
<reference evidence="13 14" key="1">
    <citation type="submission" date="2024-09" db="EMBL/GenBank/DDBJ databases">
        <authorList>
            <person name="Sun Q."/>
            <person name="Mori K."/>
        </authorList>
    </citation>
    <scope>NUCLEOTIDE SEQUENCE [LARGE SCALE GENOMIC DNA]</scope>
    <source>
        <strain evidence="13 14">CECT 8064</strain>
    </source>
</reference>
<dbReference type="InterPro" id="IPR043128">
    <property type="entry name" value="Rev_trsase/Diguanyl_cyclase"/>
</dbReference>
<dbReference type="InterPro" id="IPR035965">
    <property type="entry name" value="PAS-like_dom_sf"/>
</dbReference>
<dbReference type="PANTHER" id="PTHR45138:SF9">
    <property type="entry name" value="DIGUANYLATE CYCLASE DGCM-RELATED"/>
    <property type="match status" value="1"/>
</dbReference>
<keyword evidence="7" id="KW-0067">ATP-binding</keyword>
<dbReference type="NCBIfam" id="TIGR00254">
    <property type="entry name" value="GGDEF"/>
    <property type="match status" value="1"/>
</dbReference>
<evidence type="ECO:0000256" key="7">
    <source>
        <dbReference type="ARBA" id="ARBA00022840"/>
    </source>
</evidence>
<organism evidence="13 14">
    <name type="scientific">Vibrio olivae</name>
    <dbReference type="NCBI Taxonomy" id="1243002"/>
    <lineage>
        <taxon>Bacteria</taxon>
        <taxon>Pseudomonadati</taxon>
        <taxon>Pseudomonadota</taxon>
        <taxon>Gammaproteobacteria</taxon>
        <taxon>Vibrionales</taxon>
        <taxon>Vibrionaceae</taxon>
        <taxon>Vibrio</taxon>
    </lineage>
</organism>
<evidence type="ECO:0000256" key="2">
    <source>
        <dbReference type="ARBA" id="ARBA00012528"/>
    </source>
</evidence>
<dbReference type="Proteomes" id="UP001589645">
    <property type="component" value="Unassembled WGS sequence"/>
</dbReference>
<evidence type="ECO:0000256" key="9">
    <source>
        <dbReference type="ARBA" id="ARBA00034247"/>
    </source>
</evidence>
<evidence type="ECO:0000256" key="4">
    <source>
        <dbReference type="ARBA" id="ARBA00022679"/>
    </source>
</evidence>
<keyword evidence="4 13" id="KW-0808">Transferase</keyword>
<keyword evidence="6" id="KW-0418">Kinase</keyword>
<dbReference type="SUPFAM" id="SSF55785">
    <property type="entry name" value="PYP-like sensor domain (PAS domain)"/>
    <property type="match status" value="1"/>
</dbReference>
<sequence length="625" mass="71470">MKYRRALQKVLVTVVVMFVAITAIFHFQRYHELRQTSLSQISQQALNYLEYTDREYQRALNEFRSMATLIANSKPLYDYAQTKTEYHEQALTEQWQTLLSNQQSYYKLAFIDAQGQETLCVFPPHSKFAHQTRAQSQPEFFAYAQTLSDHQIGYWENRPWTSDDHNGVKELDIKLIYPLTIEAQREGYLVLDLNMESLSQRVNYSPDLLLRADLLDQNGGYLIKGGHGVERVHTSNIGKRLHAATNIADVQPKTWQKMQEFEDGFVKEHGVLTVFKTLNLIEATPLHLAISLSPDELTGLAQEAIEALNRETGLAILLGLLFIVPTTFMLMYYRRNSIDSHLARAALSGMSAVMIIDRYCKTVLVNPEFTRLTGLSSAYVESKNVLKGLLGERKAELFKQIFADVREHDIWEDEVTLYQGESEITTIMRVQSSFDSKGKLSYYIVSFVDISERKVLEEKLRVLSEKDPMSDLWNRRKFEQELRRSALLAQLADSNKPTCLALIDIDHFKRINDELGHDEGDRIISRVSYVMSSVVRHSDFLARIGGEEFAVIMPNTSIADANMALNRIREQVEIDTQASVTVSVGFTQLTPDYTRSYKCADIALYESKTIGRNQVSLCLDCEDIA</sequence>
<dbReference type="InterPro" id="IPR000160">
    <property type="entry name" value="GGDEF_dom"/>
</dbReference>
<evidence type="ECO:0000256" key="10">
    <source>
        <dbReference type="SAM" id="Phobius"/>
    </source>
</evidence>
<dbReference type="InterPro" id="IPR029151">
    <property type="entry name" value="Sensor-like_sf"/>
</dbReference>
<dbReference type="SMART" id="SM00267">
    <property type="entry name" value="GGDEF"/>
    <property type="match status" value="1"/>
</dbReference>